<dbReference type="OrthoDB" id="9793837at2"/>
<sequence>MATKSCAPGTFYAGERVALLTRHGKEAVIAPVLEPELCCVIQHVSGYDTDRLGTFTREIARDGSQIEAARRKARIGMELAKVPLGMASEGSFGPDPVMGAIPWNVECLIWIDDRLGIEVTGFAQGEARSGHVLAKNWEDVTGFAHRIGFPEHGVSLRPDDESDPRIQKGITGWKDLGERFFRALSLSSNGRVFLEADLRAHLNPTRRDTIRRAARDLLAKLRSRCPSCGLPGFSVIERMEGLPCADCQGPTHEIRADVHGCRKCAHRAVIERTGAGKGNPLYCDFCNP</sequence>
<accession>A0A2I2MHF7</accession>
<dbReference type="RefSeq" id="WP_099590515.1">
    <property type="nucleotide sequence ID" value="NZ_OBMB01000001.1"/>
</dbReference>
<gene>
    <name evidence="2" type="ORF">LFTS_01217</name>
</gene>
<dbReference type="InterPro" id="IPR046612">
    <property type="entry name" value="DUF6671"/>
</dbReference>
<reference evidence="2" key="1">
    <citation type="submission" date="2017-12" db="EMBL/GenBank/DDBJ databases">
        <authorList>
            <consortium name="SysMetEx"/>
        </authorList>
    </citation>
    <scope>NUCLEOTIDE SEQUENCE</scope>
    <source>
        <strain evidence="2">Pb_238</strain>
    </source>
</reference>
<proteinExistence type="predicted"/>
<dbReference type="Pfam" id="PF20376">
    <property type="entry name" value="DUF6671"/>
    <property type="match status" value="1"/>
</dbReference>
<dbReference type="AlphaFoldDB" id="A0A2I2MHF7"/>
<evidence type="ECO:0000259" key="1">
    <source>
        <dbReference type="Pfam" id="PF20376"/>
    </source>
</evidence>
<protein>
    <recommendedName>
        <fullName evidence="1">DUF6671 domain-containing protein</fullName>
    </recommendedName>
</protein>
<evidence type="ECO:0000313" key="2">
    <source>
        <dbReference type="EMBL" id="SOU92590.1"/>
    </source>
</evidence>
<name>A0A2I2MHF7_9BACT</name>
<organism evidence="2">
    <name type="scientific">Leptospirillum ferriphilum</name>
    <dbReference type="NCBI Taxonomy" id="178606"/>
    <lineage>
        <taxon>Bacteria</taxon>
        <taxon>Pseudomonadati</taxon>
        <taxon>Nitrospirota</taxon>
        <taxon>Nitrospiria</taxon>
        <taxon>Nitrospirales</taxon>
        <taxon>Nitrospiraceae</taxon>
        <taxon>Leptospirillum</taxon>
    </lineage>
</organism>
<dbReference type="EMBL" id="LT966316">
    <property type="protein sequence ID" value="SOU92590.1"/>
    <property type="molecule type" value="Genomic_DNA"/>
</dbReference>
<feature type="domain" description="DUF6671" evidence="1">
    <location>
        <begin position="73"/>
        <end position="288"/>
    </location>
</feature>